<evidence type="ECO:0000313" key="2">
    <source>
        <dbReference type="Proteomes" id="UP000886632"/>
    </source>
</evidence>
<dbReference type="InterPro" id="IPR040871">
    <property type="entry name" value="HopA1"/>
</dbReference>
<name>A0A9D7T583_9MICO</name>
<reference evidence="1" key="1">
    <citation type="submission" date="2020-10" db="EMBL/GenBank/DDBJ databases">
        <title>Connecting structure to function with the recovery of over 1000 high-quality activated sludge metagenome-assembled genomes encoding full-length rRNA genes using long-read sequencing.</title>
        <authorList>
            <person name="Singleton C.M."/>
            <person name="Petriglieri F."/>
            <person name="Kristensen J.M."/>
            <person name="Kirkegaard R.H."/>
            <person name="Michaelsen T.Y."/>
            <person name="Andersen M.H."/>
            <person name="Karst S.M."/>
            <person name="Dueholm M.S."/>
            <person name="Nielsen P.H."/>
            <person name="Albertsen M."/>
        </authorList>
    </citation>
    <scope>NUCLEOTIDE SEQUENCE</scope>
    <source>
        <strain evidence="1">Ribe_18-Q3-R11-54_MAXAC.001</strain>
    </source>
</reference>
<evidence type="ECO:0000313" key="1">
    <source>
        <dbReference type="EMBL" id="MBL0002854.1"/>
    </source>
</evidence>
<dbReference type="Pfam" id="PF17914">
    <property type="entry name" value="HopA1"/>
    <property type="match status" value="1"/>
</dbReference>
<protein>
    <submittedName>
        <fullName evidence="1">Uncharacterized protein</fullName>
    </submittedName>
</protein>
<gene>
    <name evidence="1" type="ORF">IPP00_02275</name>
</gene>
<sequence length="328" mass="33804">MSAISLAHEAQLARALEVAGATLAGRAPEAVPVDELAAVLYGQWYAVPNAPAALLAAAASERSSRHTLPLAAILRATHPDAEVWESAVVVRSGLHGTVVVRMEAGGIRAVARGDLTPEVTGKVGRTPEPGDRVAVRARAGGLVEGGWWRTWGGGCRAGQAPAGDLTRIYLGPRADLIHLLVPAVLGALRDLDVPWLFKVGSEWPMLARPDGAVLYLPDTAVGLAAGDATPVVAQLVGAVGGLVSGSGPALSVPVAQGISWVQDPGDGSSFGESVCRALALAFLSRPELHRPDDGALRSERFVVLAAALGEAGIDPEAPHLRQRPKEAA</sequence>
<organism evidence="1 2">
    <name type="scientific">Candidatus Phosphoribacter hodrii</name>
    <dbReference type="NCBI Taxonomy" id="2953743"/>
    <lineage>
        <taxon>Bacteria</taxon>
        <taxon>Bacillati</taxon>
        <taxon>Actinomycetota</taxon>
        <taxon>Actinomycetes</taxon>
        <taxon>Micrococcales</taxon>
        <taxon>Dermatophilaceae</taxon>
        <taxon>Candidatus Phosphoribacter</taxon>
    </lineage>
</organism>
<proteinExistence type="predicted"/>
<dbReference type="AlphaFoldDB" id="A0A9D7T583"/>
<dbReference type="Proteomes" id="UP000886632">
    <property type="component" value="Unassembled WGS sequence"/>
</dbReference>
<accession>A0A9D7T583</accession>
<dbReference type="EMBL" id="JADKGK010000005">
    <property type="protein sequence ID" value="MBL0002854.1"/>
    <property type="molecule type" value="Genomic_DNA"/>
</dbReference>
<comment type="caution">
    <text evidence="1">The sequence shown here is derived from an EMBL/GenBank/DDBJ whole genome shotgun (WGS) entry which is preliminary data.</text>
</comment>